<evidence type="ECO:0000256" key="1">
    <source>
        <dbReference type="ARBA" id="ARBA00022603"/>
    </source>
</evidence>
<accession>A0A1M5BHW5</accession>
<dbReference type="OrthoDB" id="9806164at2"/>
<reference evidence="3 4" key="1">
    <citation type="submission" date="2016-11" db="EMBL/GenBank/DDBJ databases">
        <authorList>
            <person name="Jaros S."/>
            <person name="Januszkiewicz K."/>
            <person name="Wedrychowicz H."/>
        </authorList>
    </citation>
    <scope>NUCLEOTIDE SEQUENCE [LARGE SCALE GENOMIC DNA]</scope>
    <source>
        <strain evidence="3 4">DSM 21986</strain>
    </source>
</reference>
<dbReference type="PANTHER" id="PTHR43619:SF2">
    <property type="entry name" value="S-ADENOSYL-L-METHIONINE-DEPENDENT METHYLTRANSFERASES SUPERFAMILY PROTEIN"/>
    <property type="match status" value="1"/>
</dbReference>
<evidence type="ECO:0000313" key="4">
    <source>
        <dbReference type="Proteomes" id="UP000184041"/>
    </source>
</evidence>
<dbReference type="Proteomes" id="UP000184041">
    <property type="component" value="Unassembled WGS sequence"/>
</dbReference>
<evidence type="ECO:0000313" key="3">
    <source>
        <dbReference type="EMBL" id="SHF41930.1"/>
    </source>
</evidence>
<dbReference type="GO" id="GO:0008168">
    <property type="term" value="F:methyltransferase activity"/>
    <property type="evidence" value="ECO:0007669"/>
    <property type="project" value="UniProtKB-KW"/>
</dbReference>
<evidence type="ECO:0000256" key="2">
    <source>
        <dbReference type="ARBA" id="ARBA00022679"/>
    </source>
</evidence>
<dbReference type="EMBL" id="FQUS01000008">
    <property type="protein sequence ID" value="SHF41930.1"/>
    <property type="molecule type" value="Genomic_DNA"/>
</dbReference>
<dbReference type="RefSeq" id="WP_073062757.1">
    <property type="nucleotide sequence ID" value="NZ_FQUS01000008.1"/>
</dbReference>
<dbReference type="Gene3D" id="3.40.50.150">
    <property type="entry name" value="Vaccinia Virus protein VP39"/>
    <property type="match status" value="1"/>
</dbReference>
<organism evidence="3 4">
    <name type="scientific">Fodinibius roseus</name>
    <dbReference type="NCBI Taxonomy" id="1194090"/>
    <lineage>
        <taxon>Bacteria</taxon>
        <taxon>Pseudomonadati</taxon>
        <taxon>Balneolota</taxon>
        <taxon>Balneolia</taxon>
        <taxon>Balneolales</taxon>
        <taxon>Balneolaceae</taxon>
        <taxon>Fodinibius</taxon>
    </lineage>
</organism>
<dbReference type="AlphaFoldDB" id="A0A1M5BHW5"/>
<dbReference type="Pfam" id="PF04072">
    <property type="entry name" value="LCM"/>
    <property type="match status" value="1"/>
</dbReference>
<dbReference type="SUPFAM" id="SSF53335">
    <property type="entry name" value="S-adenosyl-L-methionine-dependent methyltransferases"/>
    <property type="match status" value="1"/>
</dbReference>
<keyword evidence="2 3" id="KW-0808">Transferase</keyword>
<dbReference type="InterPro" id="IPR007213">
    <property type="entry name" value="Ppm1/Ppm2/Tcmp"/>
</dbReference>
<keyword evidence="4" id="KW-1185">Reference proteome</keyword>
<dbReference type="PANTHER" id="PTHR43619">
    <property type="entry name" value="S-ADENOSYL-L-METHIONINE-DEPENDENT METHYLTRANSFERASE YKTD-RELATED"/>
    <property type="match status" value="1"/>
</dbReference>
<protein>
    <submittedName>
        <fullName evidence="3">Leucine carboxyl methyltransferase</fullName>
    </submittedName>
</protein>
<dbReference type="STRING" id="1194090.SAMN05443144_108128"/>
<keyword evidence="1 3" id="KW-0489">Methyltransferase</keyword>
<dbReference type="GO" id="GO:0032259">
    <property type="term" value="P:methylation"/>
    <property type="evidence" value="ECO:0007669"/>
    <property type="project" value="UniProtKB-KW"/>
</dbReference>
<gene>
    <name evidence="3" type="ORF">SAMN05443144_108128</name>
</gene>
<dbReference type="InterPro" id="IPR029063">
    <property type="entry name" value="SAM-dependent_MTases_sf"/>
</dbReference>
<name>A0A1M5BHW5_9BACT</name>
<sequence length="290" mass="33538">MRSNKLSQSAAFIAIKFFGLTRKAEFRDLFDGHTVRFYEKVVQSLPFPLKYYHHWLRFRPVRSFYIAAEELFLPGDLMHILARKWYMEQMVDELVDRGYGQILVLGAGFDHLGLRYAGRGIPSLELDTPRMAQLKRQLLEQHYPGKPQPDILPLTLPDHSLSDLLQQHMPNPGKKTIIIAEGFFDYLEKKVVTELLSTLRRHFASPVLVSTHFALNELSSFHRFIFRSSLRIVGEKPEFGVSMKTFRALLQNSGFRIQKEYGPDAISENLLSSVNTDLPMLRGFYLFSAR</sequence>
<proteinExistence type="predicted"/>